<proteinExistence type="predicted"/>
<dbReference type="Gene3D" id="1.10.443.10">
    <property type="entry name" value="Intergrase catalytic core"/>
    <property type="match status" value="1"/>
</dbReference>
<evidence type="ECO:0000256" key="1">
    <source>
        <dbReference type="ARBA" id="ARBA00023172"/>
    </source>
</evidence>
<gene>
    <name evidence="2" type="ORF">ACFFHM_18905</name>
</gene>
<dbReference type="SUPFAM" id="SSF56349">
    <property type="entry name" value="DNA breaking-rejoining enzymes"/>
    <property type="match status" value="1"/>
</dbReference>
<organism evidence="2 3">
    <name type="scientific">Halalkalibacter kiskunsagensis</name>
    <dbReference type="NCBI Taxonomy" id="1548599"/>
    <lineage>
        <taxon>Bacteria</taxon>
        <taxon>Bacillati</taxon>
        <taxon>Bacillota</taxon>
        <taxon>Bacilli</taxon>
        <taxon>Bacillales</taxon>
        <taxon>Bacillaceae</taxon>
        <taxon>Halalkalibacter</taxon>
    </lineage>
</organism>
<dbReference type="EMBL" id="JBHLUX010000078">
    <property type="protein sequence ID" value="MFC0472492.1"/>
    <property type="molecule type" value="Genomic_DNA"/>
</dbReference>
<evidence type="ECO:0000313" key="2">
    <source>
        <dbReference type="EMBL" id="MFC0472492.1"/>
    </source>
</evidence>
<comment type="caution">
    <text evidence="2">The sequence shown here is derived from an EMBL/GenBank/DDBJ whole genome shotgun (WGS) entry which is preliminary data.</text>
</comment>
<dbReference type="InterPro" id="IPR011010">
    <property type="entry name" value="DNA_brk_join_enz"/>
</dbReference>
<evidence type="ECO:0000313" key="3">
    <source>
        <dbReference type="Proteomes" id="UP001589838"/>
    </source>
</evidence>
<dbReference type="Proteomes" id="UP001589838">
    <property type="component" value="Unassembled WGS sequence"/>
</dbReference>
<accession>A0ABV6KGP1</accession>
<reference evidence="2 3" key="1">
    <citation type="submission" date="2024-09" db="EMBL/GenBank/DDBJ databases">
        <authorList>
            <person name="Sun Q."/>
            <person name="Mori K."/>
        </authorList>
    </citation>
    <scope>NUCLEOTIDE SEQUENCE [LARGE SCALE GENOMIC DNA]</scope>
    <source>
        <strain evidence="2 3">NCAIM B.02610</strain>
    </source>
</reference>
<sequence length="711" mass="83402">MTVFTDKSQSPFYEKLLGKVDEQLLHLQDARGIFLLDKVHEKNMNYYIRNVAKKPWNNHLLLSILIYADKNSDVRTIDYFIQLMNPRLNDLFNIFYFNKMTDFDVETHMYQYLKGTIFVEHSDSMRAELLNRYRNNSYLTKKWLTAKLTQEQQSYFEQYLFPMPSYDARDFSFTKSAMTQRHNTRKSETDAIVPMLPQIRAEGHFRWNQLHRLRQAFLKACEEAQTTKCALPLEFHYDEPERVGERFYFRLWDKPSFVLHHQDQFSASSLKAASNRTGAYSEEKNNYFVEFLKAERLEDDEEAEGLWFMELFEKDVVGSWNLNASDDELQQKRELLYSWGYGEEDSTKNSVPFLSMHKGIITPSTFVSRNQDIAEGILFDVEPIYAGITFGLLALDIFTTTGARLNELLQMNYSKECIKSVKIDNKLHHSFYAIPKGRDEVESFYISDQTMKLIAKLIKLLKYHYGATKIPSVGYRDDRKHLFPNPKPYLFQYNNRSFKKNTVYSCLRFLLHGLHFETQEGKAITVKTHLLRHAFATEAVQRQKLPIDIVAKILHQRDVGVTGYYSEPTPSQVAQSVSDLHDVISDYVDVDEAVLRSPEELQQELEEYKEKVGVFNNVLGGTCVTDFVCPTKMQCLGCQAKVPQPEKKHELEEVIELSKDMEKRFSKMNLPVEVKKAKAMRKHARNELKEIDLIEKYREEQNYEPHIRFDK</sequence>
<keyword evidence="1" id="KW-0233">DNA recombination</keyword>
<dbReference type="RefSeq" id="WP_390184018.1">
    <property type="nucleotide sequence ID" value="NZ_JAXBLX010000050.1"/>
</dbReference>
<keyword evidence="3" id="KW-1185">Reference proteome</keyword>
<name>A0ABV6KGP1_9BACI</name>
<dbReference type="InterPro" id="IPR013762">
    <property type="entry name" value="Integrase-like_cat_sf"/>
</dbReference>
<protein>
    <submittedName>
        <fullName evidence="2">Site-specific integrase</fullName>
    </submittedName>
</protein>